<keyword evidence="7" id="KW-1185">Reference proteome</keyword>
<evidence type="ECO:0000313" key="6">
    <source>
        <dbReference type="EMBL" id="CAK9233434.1"/>
    </source>
</evidence>
<dbReference type="EMBL" id="OZ019900">
    <property type="protein sequence ID" value="CAK9233434.1"/>
    <property type="molecule type" value="Genomic_DNA"/>
</dbReference>
<dbReference type="Proteomes" id="UP001497512">
    <property type="component" value="Chromosome 8"/>
</dbReference>
<evidence type="ECO:0000256" key="2">
    <source>
        <dbReference type="SAM" id="Coils"/>
    </source>
</evidence>
<dbReference type="Pfam" id="PF08164">
    <property type="entry name" value="TRAUB"/>
    <property type="match status" value="1"/>
</dbReference>
<feature type="compositionally biased region" description="Basic and acidic residues" evidence="3">
    <location>
        <begin position="8"/>
        <end position="17"/>
    </location>
</feature>
<feature type="coiled-coil region" evidence="2">
    <location>
        <begin position="95"/>
        <end position="126"/>
    </location>
</feature>
<evidence type="ECO:0008006" key="8">
    <source>
        <dbReference type="Google" id="ProtNLM"/>
    </source>
</evidence>
<dbReference type="PANTHER" id="PTHR15565">
    <property type="entry name" value="AATF PROTEIN APOPTOSIS ANTAGONIZING TRANSCRIPTION FACTOR"/>
    <property type="match status" value="1"/>
</dbReference>
<organism evidence="6 7">
    <name type="scientific">Sphagnum troendelagicum</name>
    <dbReference type="NCBI Taxonomy" id="128251"/>
    <lineage>
        <taxon>Eukaryota</taxon>
        <taxon>Viridiplantae</taxon>
        <taxon>Streptophyta</taxon>
        <taxon>Embryophyta</taxon>
        <taxon>Bryophyta</taxon>
        <taxon>Sphagnophytina</taxon>
        <taxon>Sphagnopsida</taxon>
        <taxon>Sphagnales</taxon>
        <taxon>Sphagnaceae</taxon>
        <taxon>Sphagnum</taxon>
    </lineage>
</organism>
<dbReference type="Pfam" id="PF13339">
    <property type="entry name" value="AATF-Che1"/>
    <property type="match status" value="1"/>
</dbReference>
<evidence type="ECO:0000259" key="5">
    <source>
        <dbReference type="Pfam" id="PF13339"/>
    </source>
</evidence>
<dbReference type="PANTHER" id="PTHR15565:SF0">
    <property type="entry name" value="PROTEIN AATF"/>
    <property type="match status" value="1"/>
</dbReference>
<dbReference type="InterPro" id="IPR039223">
    <property type="entry name" value="AATF/Bfr2"/>
</dbReference>
<evidence type="ECO:0000313" key="7">
    <source>
        <dbReference type="Proteomes" id="UP001497512"/>
    </source>
</evidence>
<accession>A0ABP0UYR2</accession>
<dbReference type="InterPro" id="IPR012617">
    <property type="entry name" value="AATF_C"/>
</dbReference>
<dbReference type="InterPro" id="IPR025160">
    <property type="entry name" value="AATF"/>
</dbReference>
<proteinExistence type="inferred from homology"/>
<reference evidence="6" key="1">
    <citation type="submission" date="2024-02" db="EMBL/GenBank/DDBJ databases">
        <authorList>
            <consortium name="ELIXIR-Norway"/>
            <consortium name="Elixir Norway"/>
        </authorList>
    </citation>
    <scope>NUCLEOTIDE SEQUENCE</scope>
</reference>
<sequence length="414" mass="46679">MPATGKRRPADGKKEDPEIAGFGDETQHFFESSDDEELSDSPLDFSIRKTAFENGDSDEDASLDDEDEKETDGENLQIKFDDGDDNALMEEWQANNAENDELEALNREYEEIRQQEEEMVKNLKGQGLEDHEKGEAVSHQKMLWDRALEVRIALQKMVQGANQMPGAQVKVVLCEADQEIEKAYQMLTKSAISAIDCLLDLNKVIFLPSSSLTWTGKRERGTQELVEVEQGKPSSVTESVWNCIDSVHASIVPYRNNSVDRWQRKTQLSTGAAAVKGKLRAFNQSISQQVASVMRDPHKLIEQMRLQQSSVHVLGQADDGNPETFDDSDFYQQLLREFLESSDTLGLEGMGLHSMKKLHNKKRKTVDRRASKGRKIRYTVHDPLVNFMAPELMVLPPMATKLFANLFGQQALAS</sequence>
<evidence type="ECO:0000259" key="4">
    <source>
        <dbReference type="Pfam" id="PF08164"/>
    </source>
</evidence>
<keyword evidence="2" id="KW-0175">Coiled coil</keyword>
<feature type="domain" description="Apoptosis-antagonizing transcription factor C-terminal" evidence="4">
    <location>
        <begin position="331"/>
        <end position="407"/>
    </location>
</feature>
<name>A0ABP0UYR2_9BRYO</name>
<gene>
    <name evidence="6" type="ORF">CSSPTR1EN2_LOCUS21484</name>
</gene>
<comment type="similarity">
    <text evidence="1">Belongs to the AATF family.</text>
</comment>
<feature type="domain" description="AATF leucine zipper-containing" evidence="5">
    <location>
        <begin position="130"/>
        <end position="265"/>
    </location>
</feature>
<evidence type="ECO:0000256" key="1">
    <source>
        <dbReference type="ARBA" id="ARBA00008966"/>
    </source>
</evidence>
<feature type="region of interest" description="Disordered" evidence="3">
    <location>
        <begin position="1"/>
        <end position="81"/>
    </location>
</feature>
<evidence type="ECO:0000256" key="3">
    <source>
        <dbReference type="SAM" id="MobiDB-lite"/>
    </source>
</evidence>
<feature type="compositionally biased region" description="Acidic residues" evidence="3">
    <location>
        <begin position="55"/>
        <end position="73"/>
    </location>
</feature>
<protein>
    <recommendedName>
        <fullName evidence="8">Protein BFR2</fullName>
    </recommendedName>
</protein>